<sequence>MAPAQRVPAKRTSAQAKRSERSNDPKEGTFDCADCSYNTNRQSNLQRHRTAKHEPFAGDGRQCCGQVFRDQFSLDQHKGLVHLADRSYRCQLCPERFDRAGVLGRHMFTHSGEKRYVCQVCAYKSSSKYNVERHQEARHGKVKNRMRRHPSANEDDVPPAGGDSGFVPEEGSRSRLNSGERTSQTQRQGGSGTPQEDVGQQLAAARDSELSPTISADVDLEQEREVPQESCTEDLVSSAARLDANAEADGQNRADPIFKDRNGRPKPIPRTDAEIEWRIEGDRVRDMKDADERPDNSLGWQACQSTSEDQKNTDCEQFSVFEKTAGSGAGGSA</sequence>
<evidence type="ECO:0000313" key="2">
    <source>
        <dbReference type="Proteomes" id="UP000805193"/>
    </source>
</evidence>
<accession>A0AC60PJZ7</accession>
<proteinExistence type="predicted"/>
<evidence type="ECO:0000313" key="1">
    <source>
        <dbReference type="EMBL" id="KAG0420579.1"/>
    </source>
</evidence>
<reference evidence="1 2" key="1">
    <citation type="journal article" date="2020" name="Cell">
        <title>Large-Scale Comparative Analyses of Tick Genomes Elucidate Their Genetic Diversity and Vector Capacities.</title>
        <authorList>
            <consortium name="Tick Genome and Microbiome Consortium (TIGMIC)"/>
            <person name="Jia N."/>
            <person name="Wang J."/>
            <person name="Shi W."/>
            <person name="Du L."/>
            <person name="Sun Y."/>
            <person name="Zhan W."/>
            <person name="Jiang J.F."/>
            <person name="Wang Q."/>
            <person name="Zhang B."/>
            <person name="Ji P."/>
            <person name="Bell-Sakyi L."/>
            <person name="Cui X.M."/>
            <person name="Yuan T.T."/>
            <person name="Jiang B.G."/>
            <person name="Yang W.F."/>
            <person name="Lam T.T."/>
            <person name="Chang Q.C."/>
            <person name="Ding S.J."/>
            <person name="Wang X.J."/>
            <person name="Zhu J.G."/>
            <person name="Ruan X.D."/>
            <person name="Zhao L."/>
            <person name="Wei J.T."/>
            <person name="Ye R.Z."/>
            <person name="Que T.C."/>
            <person name="Du C.H."/>
            <person name="Zhou Y.H."/>
            <person name="Cheng J.X."/>
            <person name="Dai P.F."/>
            <person name="Guo W.B."/>
            <person name="Han X.H."/>
            <person name="Huang E.J."/>
            <person name="Li L.F."/>
            <person name="Wei W."/>
            <person name="Gao Y.C."/>
            <person name="Liu J.Z."/>
            <person name="Shao H.Z."/>
            <person name="Wang X."/>
            <person name="Wang C.C."/>
            <person name="Yang T.C."/>
            <person name="Huo Q.B."/>
            <person name="Li W."/>
            <person name="Chen H.Y."/>
            <person name="Chen S.E."/>
            <person name="Zhou L.G."/>
            <person name="Ni X.B."/>
            <person name="Tian J.H."/>
            <person name="Sheng Y."/>
            <person name="Liu T."/>
            <person name="Pan Y.S."/>
            <person name="Xia L.Y."/>
            <person name="Li J."/>
            <person name="Zhao F."/>
            <person name="Cao W.C."/>
        </authorList>
    </citation>
    <scope>NUCLEOTIDE SEQUENCE [LARGE SCALE GENOMIC DNA]</scope>
    <source>
        <strain evidence="1">Iper-2018</strain>
    </source>
</reference>
<keyword evidence="2" id="KW-1185">Reference proteome</keyword>
<dbReference type="Proteomes" id="UP000805193">
    <property type="component" value="Unassembled WGS sequence"/>
</dbReference>
<dbReference type="EMBL" id="JABSTQ010010491">
    <property type="protein sequence ID" value="KAG0420579.1"/>
    <property type="molecule type" value="Genomic_DNA"/>
</dbReference>
<protein>
    <submittedName>
        <fullName evidence="1">Uncharacterized protein</fullName>
    </submittedName>
</protein>
<name>A0AC60PJZ7_IXOPE</name>
<organism evidence="1 2">
    <name type="scientific">Ixodes persulcatus</name>
    <name type="common">Taiga tick</name>
    <dbReference type="NCBI Taxonomy" id="34615"/>
    <lineage>
        <taxon>Eukaryota</taxon>
        <taxon>Metazoa</taxon>
        <taxon>Ecdysozoa</taxon>
        <taxon>Arthropoda</taxon>
        <taxon>Chelicerata</taxon>
        <taxon>Arachnida</taxon>
        <taxon>Acari</taxon>
        <taxon>Parasitiformes</taxon>
        <taxon>Ixodida</taxon>
        <taxon>Ixodoidea</taxon>
        <taxon>Ixodidae</taxon>
        <taxon>Ixodinae</taxon>
        <taxon>Ixodes</taxon>
    </lineage>
</organism>
<comment type="caution">
    <text evidence="1">The sequence shown here is derived from an EMBL/GenBank/DDBJ whole genome shotgun (WGS) entry which is preliminary data.</text>
</comment>
<gene>
    <name evidence="1" type="ORF">HPB47_003409</name>
</gene>